<name>A0A1Y5P0B5_9MICO</name>
<dbReference type="RefSeq" id="WP_295575279.1">
    <property type="nucleotide sequence ID" value="NZ_FLQR01000006.1"/>
</dbReference>
<protein>
    <recommendedName>
        <fullName evidence="2">Heme-degrading domain-containing protein</fullName>
    </recommendedName>
</protein>
<dbReference type="Pfam" id="PF03928">
    <property type="entry name" value="HbpS-like"/>
    <property type="match status" value="1"/>
</dbReference>
<proteinExistence type="predicted"/>
<dbReference type="SUPFAM" id="SSF143744">
    <property type="entry name" value="GlcG-like"/>
    <property type="match status" value="1"/>
</dbReference>
<evidence type="ECO:0008006" key="2">
    <source>
        <dbReference type="Google" id="ProtNLM"/>
    </source>
</evidence>
<dbReference type="PANTHER" id="PTHR28255:SF1">
    <property type="entry name" value="UPF0303 PROTEIN YBR137W"/>
    <property type="match status" value="1"/>
</dbReference>
<dbReference type="AlphaFoldDB" id="A0A1Y5P0B5"/>
<dbReference type="InterPro" id="IPR010371">
    <property type="entry name" value="YBR137W-like"/>
</dbReference>
<accession>A0A1Y5P0B5</accession>
<reference evidence="1" key="1">
    <citation type="submission" date="2016-03" db="EMBL/GenBank/DDBJ databases">
        <authorList>
            <person name="Ploux O."/>
        </authorList>
    </citation>
    <scope>NUCLEOTIDE SEQUENCE</scope>
    <source>
        <strain evidence="1">UC1</strain>
    </source>
</reference>
<sequence length="152" mass="16169">MDDVTVLAAQESELEWTRFGVEEAWALGTAVRALAVERGSGVAIDIRRPTGMILFRTALAGVTVDQDDWIRRKSAVVFRFDTSSALFAARMAAAGFDPVQGGWLEAREVAVTGGSVPIRVRGAGVVAALTISGLSSEDDHALAVEAIRTVLR</sequence>
<dbReference type="PANTHER" id="PTHR28255">
    <property type="match status" value="1"/>
</dbReference>
<organism evidence="1">
    <name type="scientific">uncultured Microbacterium sp</name>
    <dbReference type="NCBI Taxonomy" id="191216"/>
    <lineage>
        <taxon>Bacteria</taxon>
        <taxon>Bacillati</taxon>
        <taxon>Actinomycetota</taxon>
        <taxon>Actinomycetes</taxon>
        <taxon>Micrococcales</taxon>
        <taxon>Microbacteriaceae</taxon>
        <taxon>Microbacterium</taxon>
        <taxon>environmental samples</taxon>
    </lineage>
</organism>
<dbReference type="Gene3D" id="3.30.450.150">
    <property type="entry name" value="Haem-degrading domain"/>
    <property type="match status" value="1"/>
</dbReference>
<dbReference type="InterPro" id="IPR038084">
    <property type="entry name" value="PduO/GlcC-like_sf"/>
</dbReference>
<gene>
    <name evidence="1" type="ORF">MIPYR_20416</name>
</gene>
<dbReference type="InterPro" id="IPR005624">
    <property type="entry name" value="PduO/GlcC-like"/>
</dbReference>
<evidence type="ECO:0000313" key="1">
    <source>
        <dbReference type="EMBL" id="SBS72106.1"/>
    </source>
</evidence>
<dbReference type="EMBL" id="FLQR01000006">
    <property type="protein sequence ID" value="SBS72106.1"/>
    <property type="molecule type" value="Genomic_DNA"/>
</dbReference>
<dbReference type="PIRSF" id="PIRSF008757">
    <property type="entry name" value="UCP008757"/>
    <property type="match status" value="1"/>
</dbReference>